<evidence type="ECO:0000313" key="3">
    <source>
        <dbReference type="EMBL" id="SNS38700.1"/>
    </source>
</evidence>
<accession>A0A239E1U2</accession>
<dbReference type="SMART" id="SM00327">
    <property type="entry name" value="VWA"/>
    <property type="match status" value="1"/>
</dbReference>
<keyword evidence="4" id="KW-1185">Reference proteome</keyword>
<dbReference type="InterPro" id="IPR036465">
    <property type="entry name" value="vWFA_dom_sf"/>
</dbReference>
<dbReference type="Gene3D" id="3.40.50.410">
    <property type="entry name" value="von Willebrand factor, type A domain"/>
    <property type="match status" value="1"/>
</dbReference>
<evidence type="ECO:0000313" key="4">
    <source>
        <dbReference type="Proteomes" id="UP000198356"/>
    </source>
</evidence>
<dbReference type="PROSITE" id="PS50234">
    <property type="entry name" value="VWFA"/>
    <property type="match status" value="1"/>
</dbReference>
<keyword evidence="1" id="KW-0732">Signal</keyword>
<dbReference type="NCBIfam" id="TIGR03436">
    <property type="entry name" value="acidobact_VWFA"/>
    <property type="match status" value="1"/>
</dbReference>
<feature type="signal peptide" evidence="1">
    <location>
        <begin position="1"/>
        <end position="42"/>
    </location>
</feature>
<sequence length="341" mass="37966">MLNEGYKALQVEAWGFSPMNSRTRWKRALALGLFAVATCAHAQAPIVRHDPSLNQDLPTQTIRTQSRLVNVALNVADEKGAPVGGLTRDDFEVLEDGKPQKIAFFDKESTTPLSIVMAIDTSGSLLRDEHLEKEAAKKFVRALLRDQDELDLMEFSDTVHEIVSFTGDKKRIEEGLNQLERGSATAVFDAIYLASDRLATTSEAAGRRRVLVMITDGGDTVKNGTRYPQAIERAQRAGVMVYSLIVVPIWADAGRNTGGEHALIQMADDTGGKYYYVQDAKDLAPAYAKVSEDLRTQYTVGYYAPDHGHDDSLRTIKIRMKDPALRGKYTLRYRTGYYAKR</sequence>
<dbReference type="SUPFAM" id="SSF53300">
    <property type="entry name" value="vWA-like"/>
    <property type="match status" value="1"/>
</dbReference>
<evidence type="ECO:0000259" key="2">
    <source>
        <dbReference type="PROSITE" id="PS50234"/>
    </source>
</evidence>
<evidence type="ECO:0000256" key="1">
    <source>
        <dbReference type="SAM" id="SignalP"/>
    </source>
</evidence>
<dbReference type="EMBL" id="FZOU01000001">
    <property type="protein sequence ID" value="SNS38700.1"/>
    <property type="molecule type" value="Genomic_DNA"/>
</dbReference>
<feature type="chain" id="PRO_5012105030" evidence="1">
    <location>
        <begin position="43"/>
        <end position="341"/>
    </location>
</feature>
<dbReference type="Pfam" id="PF00092">
    <property type="entry name" value="VWA"/>
    <property type="match status" value="1"/>
</dbReference>
<feature type="domain" description="VWFA" evidence="2">
    <location>
        <begin position="114"/>
        <end position="290"/>
    </location>
</feature>
<dbReference type="AlphaFoldDB" id="A0A239E1U2"/>
<dbReference type="InterPro" id="IPR017802">
    <property type="entry name" value="VWFA-rel_acidobac-type"/>
</dbReference>
<dbReference type="InterPro" id="IPR002035">
    <property type="entry name" value="VWF_A"/>
</dbReference>
<protein>
    <submittedName>
        <fullName evidence="3">Ca-activated chloride channel family protein</fullName>
    </submittedName>
</protein>
<proteinExistence type="predicted"/>
<organism evidence="3 4">
    <name type="scientific">Granulicella rosea</name>
    <dbReference type="NCBI Taxonomy" id="474952"/>
    <lineage>
        <taxon>Bacteria</taxon>
        <taxon>Pseudomonadati</taxon>
        <taxon>Acidobacteriota</taxon>
        <taxon>Terriglobia</taxon>
        <taxon>Terriglobales</taxon>
        <taxon>Acidobacteriaceae</taxon>
        <taxon>Granulicella</taxon>
    </lineage>
</organism>
<reference evidence="3 4" key="1">
    <citation type="submission" date="2017-06" db="EMBL/GenBank/DDBJ databases">
        <authorList>
            <person name="Kim H.J."/>
            <person name="Triplett B.A."/>
        </authorList>
    </citation>
    <scope>NUCLEOTIDE SEQUENCE [LARGE SCALE GENOMIC DNA]</scope>
    <source>
        <strain evidence="3 4">DSM 18704</strain>
    </source>
</reference>
<dbReference type="CDD" id="cd00198">
    <property type="entry name" value="vWFA"/>
    <property type="match status" value="1"/>
</dbReference>
<gene>
    <name evidence="3" type="ORF">SAMN05421770_101765</name>
</gene>
<name>A0A239E1U2_9BACT</name>
<dbReference type="Proteomes" id="UP000198356">
    <property type="component" value="Unassembled WGS sequence"/>
</dbReference>